<dbReference type="AlphaFoldDB" id="Q20XI0"/>
<name>Q20XI0_RHOPB</name>
<dbReference type="EMBL" id="CP000301">
    <property type="protein sequence ID" value="ABD90156.1"/>
    <property type="molecule type" value="Genomic_DNA"/>
</dbReference>
<dbReference type="Pfam" id="PF00389">
    <property type="entry name" value="2-Hacid_dh"/>
    <property type="match status" value="1"/>
</dbReference>
<dbReference type="InterPro" id="IPR029752">
    <property type="entry name" value="D-isomer_DH_CS1"/>
</dbReference>
<dbReference type="SUPFAM" id="SSF51735">
    <property type="entry name" value="NAD(P)-binding Rossmann-fold domains"/>
    <property type="match status" value="1"/>
</dbReference>
<dbReference type="GO" id="GO:0051287">
    <property type="term" value="F:NAD binding"/>
    <property type="evidence" value="ECO:0007669"/>
    <property type="project" value="InterPro"/>
</dbReference>
<organism evidence="7">
    <name type="scientific">Rhodopseudomonas palustris (strain BisB18)</name>
    <dbReference type="NCBI Taxonomy" id="316056"/>
    <lineage>
        <taxon>Bacteria</taxon>
        <taxon>Pseudomonadati</taxon>
        <taxon>Pseudomonadota</taxon>
        <taxon>Alphaproteobacteria</taxon>
        <taxon>Hyphomicrobiales</taxon>
        <taxon>Nitrobacteraceae</taxon>
        <taxon>Rhodopseudomonas</taxon>
    </lineage>
</organism>
<dbReference type="HOGENOM" id="CLU_019796_1_1_5"/>
<gene>
    <name evidence="7" type="ordered locus">RPC_4634</name>
</gene>
<feature type="domain" description="D-isomer specific 2-hydroxyacid dehydrogenase NAD-binding" evidence="6">
    <location>
        <begin position="112"/>
        <end position="299"/>
    </location>
</feature>
<dbReference type="PROSITE" id="PS00671">
    <property type="entry name" value="D_2_HYDROXYACID_DH_3"/>
    <property type="match status" value="1"/>
</dbReference>
<dbReference type="PROSITE" id="PS00065">
    <property type="entry name" value="D_2_HYDROXYACID_DH_1"/>
    <property type="match status" value="1"/>
</dbReference>
<reference evidence="7" key="1">
    <citation type="submission" date="2006-03" db="EMBL/GenBank/DDBJ databases">
        <title>Complete sequence of Rhodopseudomonas palustris BisB18.</title>
        <authorList>
            <consortium name="US DOE Joint Genome Institute"/>
            <person name="Copeland A."/>
            <person name="Lucas S."/>
            <person name="Lapidus A."/>
            <person name="Barry K."/>
            <person name="Detter J.C."/>
            <person name="Glavina del Rio T."/>
            <person name="Hammon N."/>
            <person name="Israni S."/>
            <person name="Dalin E."/>
            <person name="Tice H."/>
            <person name="Pitluck S."/>
            <person name="Chain P."/>
            <person name="Malfatti S."/>
            <person name="Shin M."/>
            <person name="Vergez L."/>
            <person name="Schmutz J."/>
            <person name="Larimer F."/>
            <person name="Land M."/>
            <person name="Hauser L."/>
            <person name="Pelletier D.A."/>
            <person name="Kyrpides N."/>
            <person name="Anderson I."/>
            <person name="Oda Y."/>
            <person name="Harwood C.S."/>
            <person name="Richardson P."/>
        </authorList>
    </citation>
    <scope>NUCLEOTIDE SEQUENCE [LARGE SCALE GENOMIC DNA]</scope>
    <source>
        <strain evidence="7">BisB18</strain>
    </source>
</reference>
<dbReference type="eggNOG" id="COG1052">
    <property type="taxonomic scope" value="Bacteria"/>
</dbReference>
<evidence type="ECO:0000256" key="3">
    <source>
        <dbReference type="ARBA" id="ARBA00023027"/>
    </source>
</evidence>
<dbReference type="PANTHER" id="PTHR43026">
    <property type="entry name" value="2-HYDROXYACID DEHYDROGENASE HOMOLOG 1-RELATED"/>
    <property type="match status" value="1"/>
</dbReference>
<dbReference type="InterPro" id="IPR006139">
    <property type="entry name" value="D-isomer_2_OHA_DH_cat_dom"/>
</dbReference>
<keyword evidence="2 4" id="KW-0560">Oxidoreductase</keyword>
<dbReference type="InterPro" id="IPR036291">
    <property type="entry name" value="NAD(P)-bd_dom_sf"/>
</dbReference>
<feature type="domain" description="D-isomer specific 2-hydroxyacid dehydrogenase catalytic" evidence="5">
    <location>
        <begin position="3"/>
        <end position="330"/>
    </location>
</feature>
<dbReference type="InterPro" id="IPR058205">
    <property type="entry name" value="D-LDH-like"/>
</dbReference>
<dbReference type="OrthoDB" id="9793626at2"/>
<dbReference type="SUPFAM" id="SSF52283">
    <property type="entry name" value="Formate/glycerate dehydrogenase catalytic domain-like"/>
    <property type="match status" value="1"/>
</dbReference>
<evidence type="ECO:0000256" key="1">
    <source>
        <dbReference type="ARBA" id="ARBA00005854"/>
    </source>
</evidence>
<dbReference type="InterPro" id="IPR029753">
    <property type="entry name" value="D-isomer_DH_CS"/>
</dbReference>
<dbReference type="STRING" id="316056.RPC_4634"/>
<comment type="similarity">
    <text evidence="1 4">Belongs to the D-isomer specific 2-hydroxyacid dehydrogenase family.</text>
</comment>
<accession>Q20XI0</accession>
<evidence type="ECO:0000259" key="6">
    <source>
        <dbReference type="Pfam" id="PF02826"/>
    </source>
</evidence>
<dbReference type="RefSeq" id="WP_011475033.1">
    <property type="nucleotide sequence ID" value="NC_007925.1"/>
</dbReference>
<keyword evidence="3" id="KW-0520">NAD</keyword>
<dbReference type="PANTHER" id="PTHR43026:SF1">
    <property type="entry name" value="2-HYDROXYACID DEHYDROGENASE HOMOLOG 1-RELATED"/>
    <property type="match status" value="1"/>
</dbReference>
<dbReference type="KEGG" id="rpc:RPC_4634"/>
<proteinExistence type="inferred from homology"/>
<sequence length="336" mass="36260">MKVAVFNTKPYDRRFLTAANTKDGDRHDLHFLEPRLGPDTAQLSGQAEAICAFVNDGLDRSVLRMLKANGVRLVALRCAGFNNVDLMAARDLGIAVARVPAYSPAAVAEHTVALILSLNRKIHRAYARVREGNFALEGLLGFDLKGRCIGIVGTGNIGLSVAGIMAGFGCRVLGFDPHPNPAFAALGARYVGLQELLSQSDIVTLHCPLTPNTHHVINATAIAAMKPGVMLINTGRGALIDTRDVIQGLKSKTIGYLGLDVYEEESELFFENLSGQIIQDDDFARLLTFPNVLITAHQAFFTQEALTAIAETTIRNISQFESAGEAAHPVALEWRG</sequence>
<dbReference type="CDD" id="cd12183">
    <property type="entry name" value="LDH_like_2"/>
    <property type="match status" value="1"/>
</dbReference>
<protein>
    <submittedName>
        <fullName evidence="7">D-isomer specific 2-hydroxyacid dehydrogenase, NAD-binding</fullName>
    </submittedName>
</protein>
<evidence type="ECO:0000256" key="2">
    <source>
        <dbReference type="ARBA" id="ARBA00023002"/>
    </source>
</evidence>
<dbReference type="InterPro" id="IPR006140">
    <property type="entry name" value="D-isomer_DH_NAD-bd"/>
</dbReference>
<dbReference type="Pfam" id="PF02826">
    <property type="entry name" value="2-Hacid_dh_C"/>
    <property type="match status" value="1"/>
</dbReference>
<evidence type="ECO:0000256" key="4">
    <source>
        <dbReference type="RuleBase" id="RU003719"/>
    </source>
</evidence>
<dbReference type="Gene3D" id="3.40.50.720">
    <property type="entry name" value="NAD(P)-binding Rossmann-like Domain"/>
    <property type="match status" value="2"/>
</dbReference>
<dbReference type="GO" id="GO:0008720">
    <property type="term" value="F:D-lactate dehydrogenase (NAD+) activity"/>
    <property type="evidence" value="ECO:0007669"/>
    <property type="project" value="TreeGrafter"/>
</dbReference>
<evidence type="ECO:0000259" key="5">
    <source>
        <dbReference type="Pfam" id="PF00389"/>
    </source>
</evidence>
<dbReference type="PROSITE" id="PS00670">
    <property type="entry name" value="D_2_HYDROXYACID_DH_2"/>
    <property type="match status" value="1"/>
</dbReference>
<evidence type="ECO:0000313" key="7">
    <source>
        <dbReference type="EMBL" id="ABD90156.1"/>
    </source>
</evidence>